<evidence type="ECO:0000313" key="2">
    <source>
        <dbReference type="EMBL" id="SDS13220.1"/>
    </source>
</evidence>
<feature type="region of interest" description="Disordered" evidence="1">
    <location>
        <begin position="168"/>
        <end position="230"/>
    </location>
</feature>
<protein>
    <submittedName>
        <fullName evidence="2">Putative sensory transduction regulator</fullName>
    </submittedName>
</protein>
<sequence length="230" mass="24633">MSTDTEAILAGVRTWAEVNDVPVDSIEDEEIVVTLPGEKKLKTNVAISVFARTAHLQAFVIRHPDENSAEFNRWLLQKNLKPGPVAFAIDSLGDVYLRASVPREHLLDELDGLLGAMLATADSSFNELLLIGFLTGMKKEWAWRVGRGESTRNLAAFEKVLSGDDNEYLGTFGDADSESPAVTADRESEGAAQAEEPAGETGAAPGPTGESAGQSASKDSTDDQGQCLRL</sequence>
<dbReference type="Proteomes" id="UP000199597">
    <property type="component" value="Chromosome I"/>
</dbReference>
<dbReference type="STRING" id="1136497.SAMN04489752_1049"/>
<dbReference type="InterPro" id="IPR019660">
    <property type="entry name" value="Put_sensory_transdc_reg_YbjN"/>
</dbReference>
<dbReference type="OrthoDB" id="3212317at2"/>
<organism evidence="2 3">
    <name type="scientific">Brevibacterium siliguriense</name>
    <dbReference type="NCBI Taxonomy" id="1136497"/>
    <lineage>
        <taxon>Bacteria</taxon>
        <taxon>Bacillati</taxon>
        <taxon>Actinomycetota</taxon>
        <taxon>Actinomycetes</taxon>
        <taxon>Micrococcales</taxon>
        <taxon>Brevibacteriaceae</taxon>
        <taxon>Brevibacterium</taxon>
    </lineage>
</organism>
<gene>
    <name evidence="2" type="ORF">SAMN04489752_1049</name>
</gene>
<keyword evidence="3" id="KW-1185">Reference proteome</keyword>
<reference evidence="3" key="1">
    <citation type="submission" date="2016-10" db="EMBL/GenBank/DDBJ databases">
        <authorList>
            <person name="Varghese N."/>
            <person name="Submissions S."/>
        </authorList>
    </citation>
    <scope>NUCLEOTIDE SEQUENCE [LARGE SCALE GENOMIC DNA]</scope>
    <source>
        <strain evidence="3">DSM 23676</strain>
    </source>
</reference>
<dbReference type="AlphaFoldDB" id="A0A1H1PQ00"/>
<accession>A0A1H1PQ00</accession>
<dbReference type="RefSeq" id="WP_092010793.1">
    <property type="nucleotide sequence ID" value="NZ_LT629766.1"/>
</dbReference>
<feature type="compositionally biased region" description="Low complexity" evidence="1">
    <location>
        <begin position="190"/>
        <end position="210"/>
    </location>
</feature>
<evidence type="ECO:0000313" key="3">
    <source>
        <dbReference type="Proteomes" id="UP000199597"/>
    </source>
</evidence>
<evidence type="ECO:0000256" key="1">
    <source>
        <dbReference type="SAM" id="MobiDB-lite"/>
    </source>
</evidence>
<dbReference type="Pfam" id="PF10722">
    <property type="entry name" value="YbjN"/>
    <property type="match status" value="1"/>
</dbReference>
<name>A0A1H1PQ00_9MICO</name>
<dbReference type="SUPFAM" id="SSF69635">
    <property type="entry name" value="Type III secretory system chaperone-like"/>
    <property type="match status" value="1"/>
</dbReference>
<dbReference type="Gene3D" id="3.30.1460.10">
    <property type="match status" value="1"/>
</dbReference>
<proteinExistence type="predicted"/>
<dbReference type="EMBL" id="LT629766">
    <property type="protein sequence ID" value="SDS13220.1"/>
    <property type="molecule type" value="Genomic_DNA"/>
</dbReference>